<comment type="similarity">
    <text evidence="1">Belongs to the CBP3 family.</text>
</comment>
<organism evidence="4 5">
    <name type="scientific">Pelagibacterium luteolum</name>
    <dbReference type="NCBI Taxonomy" id="440168"/>
    <lineage>
        <taxon>Bacteria</taxon>
        <taxon>Pseudomonadati</taxon>
        <taxon>Pseudomonadota</taxon>
        <taxon>Alphaproteobacteria</taxon>
        <taxon>Hyphomicrobiales</taxon>
        <taxon>Devosiaceae</taxon>
        <taxon>Pelagibacterium</taxon>
    </lineage>
</organism>
<comment type="similarity">
    <text evidence="2">Belongs to the UPF0174 family.</text>
</comment>
<gene>
    <name evidence="4" type="ORF">SAMN04487974_106128</name>
</gene>
<feature type="domain" description="Ubiquinol-cytochrome c chaperone" evidence="3">
    <location>
        <begin position="35"/>
        <end position="171"/>
    </location>
</feature>
<dbReference type="InterPro" id="IPR021150">
    <property type="entry name" value="Ubiq_cyt_c_chap"/>
</dbReference>
<dbReference type="AlphaFoldDB" id="A0A1G7WFN0"/>
<dbReference type="Pfam" id="PF03981">
    <property type="entry name" value="Ubiq_cyt_C_chap"/>
    <property type="match status" value="1"/>
</dbReference>
<evidence type="ECO:0000313" key="4">
    <source>
        <dbReference type="EMBL" id="SDG70756.1"/>
    </source>
</evidence>
<evidence type="ECO:0000256" key="1">
    <source>
        <dbReference type="ARBA" id="ARBA00006407"/>
    </source>
</evidence>
<evidence type="ECO:0000313" key="5">
    <source>
        <dbReference type="Proteomes" id="UP000199495"/>
    </source>
</evidence>
<protein>
    <submittedName>
        <fullName evidence="4">Cytochrome b pre-mRNA-processing protein 3</fullName>
    </submittedName>
</protein>
<accession>A0A1G7WFN0</accession>
<dbReference type="OrthoDB" id="7158889at2"/>
<dbReference type="PANTHER" id="PTHR12184:SF1">
    <property type="entry name" value="UBIQUINOL-CYTOCHROME-C REDUCTASE COMPLEX ASSEMBLY FACTOR 1"/>
    <property type="match status" value="1"/>
</dbReference>
<dbReference type="RefSeq" id="WP_090596549.1">
    <property type="nucleotide sequence ID" value="NZ_FNCS01000006.1"/>
</dbReference>
<dbReference type="Proteomes" id="UP000199495">
    <property type="component" value="Unassembled WGS sequence"/>
</dbReference>
<dbReference type="STRING" id="440168.SAMN04487974_106128"/>
<dbReference type="InterPro" id="IPR014569">
    <property type="entry name" value="Ubq_cyt-c_CBP3-rel"/>
</dbReference>
<reference evidence="4 5" key="1">
    <citation type="submission" date="2016-10" db="EMBL/GenBank/DDBJ databases">
        <authorList>
            <person name="de Groot N.N."/>
        </authorList>
    </citation>
    <scope>NUCLEOTIDE SEQUENCE [LARGE SCALE GENOMIC DNA]</scope>
    <source>
        <strain evidence="4 5">CGMCC 1.10267</strain>
    </source>
</reference>
<dbReference type="PIRSF" id="PIRSF032079">
    <property type="entry name" value="UCP032079"/>
    <property type="match status" value="1"/>
</dbReference>
<dbReference type="EMBL" id="FNCS01000006">
    <property type="protein sequence ID" value="SDG70756.1"/>
    <property type="molecule type" value="Genomic_DNA"/>
</dbReference>
<keyword evidence="5" id="KW-1185">Reference proteome</keyword>
<proteinExistence type="inferred from homology"/>
<sequence length="175" mass="19722">MILSLFRKTKFSEPVYAVYNAIVAQSRRPVFYAEWGASDTMTGRFDMISLHAALVFRRLRSSEKLTRDFSQNVFDCFFKDMDRSLREMGVGDLSVGKRIEKMGSLFYGTLTNLSSALETGDRDAVSGFVSRNFHDGKAHPEADKFADYILLCDDLLATQSIEDIMAGKVTFGEPK</sequence>
<evidence type="ECO:0000256" key="2">
    <source>
        <dbReference type="ARBA" id="ARBA00006436"/>
    </source>
</evidence>
<dbReference type="PANTHER" id="PTHR12184">
    <property type="entry name" value="UBIQUINOL-CYTOCHROME C REDUCTASE COMPLEX ASSEMBLY FACTOR 1 FAMILY MEMBER"/>
    <property type="match status" value="1"/>
</dbReference>
<evidence type="ECO:0000259" key="3">
    <source>
        <dbReference type="Pfam" id="PF03981"/>
    </source>
</evidence>
<name>A0A1G7WFN0_9HYPH</name>
<dbReference type="InterPro" id="IPR007129">
    <property type="entry name" value="Ubiqinol_cyt_c_chaperone_CPB3"/>
</dbReference>